<dbReference type="PANTHER" id="PTHR43357">
    <property type="entry name" value="INNER MEMBRANE ABC TRANSPORTER PERMEASE PROTEIN YDCV"/>
    <property type="match status" value="1"/>
</dbReference>
<dbReference type="SUPFAM" id="SSF161098">
    <property type="entry name" value="MetI-like"/>
    <property type="match status" value="2"/>
</dbReference>
<proteinExistence type="inferred from homology"/>
<feature type="transmembrane region" description="Helical" evidence="8">
    <location>
        <begin position="510"/>
        <end position="533"/>
    </location>
</feature>
<dbReference type="EMBL" id="CP139487">
    <property type="protein sequence ID" value="WPU65924.1"/>
    <property type="molecule type" value="Genomic_DNA"/>
</dbReference>
<comment type="similarity">
    <text evidence="8">Belongs to the binding-protein-dependent transport system permease family.</text>
</comment>
<accession>A0AAX4HRK3</accession>
<feature type="transmembrane region" description="Helical" evidence="8">
    <location>
        <begin position="288"/>
        <end position="310"/>
    </location>
</feature>
<evidence type="ECO:0000256" key="2">
    <source>
        <dbReference type="ARBA" id="ARBA00022448"/>
    </source>
</evidence>
<keyword evidence="2 8" id="KW-0813">Transport</keyword>
<protein>
    <submittedName>
        <fullName evidence="10">Iron ABC transporter permease</fullName>
    </submittedName>
</protein>
<dbReference type="InterPro" id="IPR035906">
    <property type="entry name" value="MetI-like_sf"/>
</dbReference>
<keyword evidence="6 8" id="KW-1133">Transmembrane helix</keyword>
<feature type="transmembrane region" description="Helical" evidence="8">
    <location>
        <begin position="236"/>
        <end position="254"/>
    </location>
</feature>
<reference evidence="10 11" key="1">
    <citation type="submission" date="2023-11" db="EMBL/GenBank/DDBJ databases">
        <title>Peredibacter starrii A3.12.</title>
        <authorList>
            <person name="Mitchell R.J."/>
        </authorList>
    </citation>
    <scope>NUCLEOTIDE SEQUENCE [LARGE SCALE GENOMIC DNA]</scope>
    <source>
        <strain evidence="10 11">A3.12</strain>
    </source>
</reference>
<feature type="domain" description="ABC transmembrane type-1" evidence="9">
    <location>
        <begin position="53"/>
        <end position="255"/>
    </location>
</feature>
<comment type="subcellular location">
    <subcellularLocation>
        <location evidence="1">Cell inner membrane</location>
        <topology evidence="1">Multi-pass membrane protein</topology>
    </subcellularLocation>
    <subcellularLocation>
        <location evidence="8">Cell membrane</location>
        <topology evidence="8">Multi-pass membrane protein</topology>
    </subcellularLocation>
</comment>
<evidence type="ECO:0000256" key="5">
    <source>
        <dbReference type="ARBA" id="ARBA00022692"/>
    </source>
</evidence>
<evidence type="ECO:0000256" key="6">
    <source>
        <dbReference type="ARBA" id="ARBA00022989"/>
    </source>
</evidence>
<dbReference type="Proteomes" id="UP001324634">
    <property type="component" value="Chromosome"/>
</dbReference>
<feature type="transmembrane region" description="Helical" evidence="8">
    <location>
        <begin position="91"/>
        <end position="112"/>
    </location>
</feature>
<evidence type="ECO:0000256" key="7">
    <source>
        <dbReference type="ARBA" id="ARBA00023136"/>
    </source>
</evidence>
<feature type="transmembrane region" description="Helical" evidence="8">
    <location>
        <begin position="132"/>
        <end position="154"/>
    </location>
</feature>
<keyword evidence="11" id="KW-1185">Reference proteome</keyword>
<dbReference type="InterPro" id="IPR000515">
    <property type="entry name" value="MetI-like"/>
</dbReference>
<keyword evidence="7 8" id="KW-0472">Membrane</keyword>
<feature type="transmembrane region" description="Helical" evidence="8">
    <location>
        <begin position="382"/>
        <end position="403"/>
    </location>
</feature>
<dbReference type="AlphaFoldDB" id="A0AAX4HRK3"/>
<feature type="transmembrane region" description="Helical" evidence="8">
    <location>
        <begin position="340"/>
        <end position="362"/>
    </location>
</feature>
<evidence type="ECO:0000256" key="8">
    <source>
        <dbReference type="RuleBase" id="RU363032"/>
    </source>
</evidence>
<name>A0AAX4HRK3_9BACT</name>
<sequence length="543" mass="59512">MKKLGLYALLVFLFFLCVYPFIFLGHSFSFENGQFDFAIYKRAFTNPMTIRSFINTMVVCGSTVFISTLISLPLAWLLTRTNLAFKGFWRTVFCLPYAIPPFIGAIAWIYLANPSNGLLRPILPWINVYSRPGLILVMSAFFYTFVLINLLSALEKIDPSLEEAARISGANSWQVFFKVTLPLVMPSLISGMLLAFLSAIANFGIAALIGNAAGISMLTTQIFIFQKMASYTGLKLSGILSLGLLLIAAIVFYLDHVISKRFRFSLVTGKVARPSLIELNKSKFPVQVILSLLAIIIFVLPIGAILIAALSKLQGDRSLSNFGFQNFHTIFFKTDETYRAVWNSVLLAISAAFACSLIGYGLSQAGKKLSLPVNKVKEAFVAIPYAVPGTVLALSLILTTLSLRLPLYNTLGIILLAYVAKFLNFSYRIINDGVTQVDQTLIDAAQVAGANSWQIFTKIWIPILRPFLIASFFLVFMPAFSELTMSVLLTGPGNETIGTLIFQLQEYGDASGGGAAVLAFCVLVLIIVLNGTLKIATKGKYGL</sequence>
<evidence type="ECO:0000259" key="9">
    <source>
        <dbReference type="PROSITE" id="PS50928"/>
    </source>
</evidence>
<dbReference type="PROSITE" id="PS50928">
    <property type="entry name" value="ABC_TM1"/>
    <property type="match status" value="2"/>
</dbReference>
<gene>
    <name evidence="10" type="ORF">SOO65_04115</name>
</gene>
<dbReference type="GO" id="GO:0055085">
    <property type="term" value="P:transmembrane transport"/>
    <property type="evidence" value="ECO:0007669"/>
    <property type="project" value="InterPro"/>
</dbReference>
<feature type="transmembrane region" description="Helical" evidence="8">
    <location>
        <begin position="175"/>
        <end position="197"/>
    </location>
</feature>
<feature type="transmembrane region" description="Helical" evidence="8">
    <location>
        <begin position="203"/>
        <end position="224"/>
    </location>
</feature>
<evidence type="ECO:0000256" key="4">
    <source>
        <dbReference type="ARBA" id="ARBA00022519"/>
    </source>
</evidence>
<dbReference type="Gene3D" id="1.10.3720.10">
    <property type="entry name" value="MetI-like"/>
    <property type="match status" value="2"/>
</dbReference>
<dbReference type="KEGG" id="psti:SOO65_04115"/>
<evidence type="ECO:0000256" key="3">
    <source>
        <dbReference type="ARBA" id="ARBA00022475"/>
    </source>
</evidence>
<keyword evidence="4" id="KW-0997">Cell inner membrane</keyword>
<evidence type="ECO:0000313" key="11">
    <source>
        <dbReference type="Proteomes" id="UP001324634"/>
    </source>
</evidence>
<dbReference type="CDD" id="cd06261">
    <property type="entry name" value="TM_PBP2"/>
    <property type="match status" value="2"/>
</dbReference>
<keyword evidence="3" id="KW-1003">Cell membrane</keyword>
<feature type="transmembrane region" description="Helical" evidence="8">
    <location>
        <begin position="467"/>
        <end position="490"/>
    </location>
</feature>
<dbReference type="Pfam" id="PF00528">
    <property type="entry name" value="BPD_transp_1"/>
    <property type="match status" value="2"/>
</dbReference>
<feature type="domain" description="ABC transmembrane type-1" evidence="9">
    <location>
        <begin position="341"/>
        <end position="533"/>
    </location>
</feature>
<dbReference type="RefSeq" id="WP_321397384.1">
    <property type="nucleotide sequence ID" value="NZ_CP139487.1"/>
</dbReference>
<feature type="transmembrane region" description="Helical" evidence="8">
    <location>
        <begin position="53"/>
        <end position="79"/>
    </location>
</feature>
<dbReference type="PANTHER" id="PTHR43357:SF4">
    <property type="entry name" value="INNER MEMBRANE ABC TRANSPORTER PERMEASE PROTEIN YDCV"/>
    <property type="match status" value="1"/>
</dbReference>
<evidence type="ECO:0000256" key="1">
    <source>
        <dbReference type="ARBA" id="ARBA00004429"/>
    </source>
</evidence>
<organism evidence="10 11">
    <name type="scientific">Peredibacter starrii</name>
    <dbReference type="NCBI Taxonomy" id="28202"/>
    <lineage>
        <taxon>Bacteria</taxon>
        <taxon>Pseudomonadati</taxon>
        <taxon>Bdellovibrionota</taxon>
        <taxon>Bacteriovoracia</taxon>
        <taxon>Bacteriovoracales</taxon>
        <taxon>Bacteriovoracaceae</taxon>
        <taxon>Peredibacter</taxon>
    </lineage>
</organism>
<dbReference type="GO" id="GO:0005886">
    <property type="term" value="C:plasma membrane"/>
    <property type="evidence" value="ECO:0007669"/>
    <property type="project" value="UniProtKB-SubCell"/>
</dbReference>
<keyword evidence="5 8" id="KW-0812">Transmembrane</keyword>
<evidence type="ECO:0000313" key="10">
    <source>
        <dbReference type="EMBL" id="WPU65924.1"/>
    </source>
</evidence>